<dbReference type="Proteomes" id="UP000256977">
    <property type="component" value="Unassembled WGS sequence"/>
</dbReference>
<evidence type="ECO:0000313" key="20">
    <source>
        <dbReference type="EMBL" id="RED65152.1"/>
    </source>
</evidence>
<dbReference type="RefSeq" id="WP_116063080.1">
    <property type="nucleotide sequence ID" value="NZ_QRDZ01000021.1"/>
</dbReference>
<evidence type="ECO:0000256" key="17">
    <source>
        <dbReference type="SAM" id="Phobius"/>
    </source>
</evidence>
<evidence type="ECO:0000256" key="7">
    <source>
        <dbReference type="ARBA" id="ARBA00022692"/>
    </source>
</evidence>
<keyword evidence="14 17" id="KW-0472">Membrane</keyword>
<comment type="caution">
    <text evidence="20">The sequence shown here is derived from an EMBL/GenBank/DDBJ whole genome shotgun (WGS) entry which is preliminary data.</text>
</comment>
<dbReference type="SUPFAM" id="SSF158472">
    <property type="entry name" value="HAMP domain-like"/>
    <property type="match status" value="1"/>
</dbReference>
<evidence type="ECO:0000313" key="21">
    <source>
        <dbReference type="Proteomes" id="UP000256977"/>
    </source>
</evidence>
<dbReference type="EC" id="2.7.13.3" evidence="3"/>
<dbReference type="SMART" id="SM00387">
    <property type="entry name" value="HATPase_c"/>
    <property type="match status" value="1"/>
</dbReference>
<keyword evidence="6" id="KW-0808">Transferase</keyword>
<feature type="transmembrane region" description="Helical" evidence="17">
    <location>
        <begin position="159"/>
        <end position="181"/>
    </location>
</feature>
<keyword evidence="4" id="KW-1003">Cell membrane</keyword>
<dbReference type="SMART" id="SM00304">
    <property type="entry name" value="HAMP"/>
    <property type="match status" value="1"/>
</dbReference>
<comment type="function">
    <text evidence="15">Member of the two-component regulatory system HssS/HssR involved in intracellular heme homeostasis and tempering of staphylococcal virulence. HssS functions as a heme sensor histidine kinase which is autophosphorylated at a histidine residue and transfers its phosphate group to an aspartate residue of HssR. HssR/HssS activates the expression of hrtAB, an efflux pump, in response to extracellular heme, hemin, hemoglobin or blood.</text>
</comment>
<dbReference type="InterPro" id="IPR036097">
    <property type="entry name" value="HisK_dim/P_sf"/>
</dbReference>
<dbReference type="InterPro" id="IPR036890">
    <property type="entry name" value="HATPase_C_sf"/>
</dbReference>
<dbReference type="CDD" id="cd00082">
    <property type="entry name" value="HisKA"/>
    <property type="match status" value="1"/>
</dbReference>
<dbReference type="InterPro" id="IPR050398">
    <property type="entry name" value="HssS/ArlS-like"/>
</dbReference>
<dbReference type="CDD" id="cd00075">
    <property type="entry name" value="HATPase"/>
    <property type="match status" value="1"/>
</dbReference>
<dbReference type="PROSITE" id="PS50109">
    <property type="entry name" value="HIS_KIN"/>
    <property type="match status" value="1"/>
</dbReference>
<keyword evidence="8" id="KW-0547">Nucleotide-binding</keyword>
<dbReference type="Gene3D" id="6.10.340.10">
    <property type="match status" value="1"/>
</dbReference>
<name>A0A3D9ITS9_9BACL</name>
<dbReference type="Pfam" id="PF00512">
    <property type="entry name" value="HisKA"/>
    <property type="match status" value="1"/>
</dbReference>
<evidence type="ECO:0000256" key="10">
    <source>
        <dbReference type="ARBA" id="ARBA00022840"/>
    </source>
</evidence>
<evidence type="ECO:0000259" key="18">
    <source>
        <dbReference type="PROSITE" id="PS50109"/>
    </source>
</evidence>
<keyword evidence="9 20" id="KW-0418">Kinase</keyword>
<organism evidence="20 21">
    <name type="scientific">Cohnella phaseoli</name>
    <dbReference type="NCBI Taxonomy" id="456490"/>
    <lineage>
        <taxon>Bacteria</taxon>
        <taxon>Bacillati</taxon>
        <taxon>Bacillota</taxon>
        <taxon>Bacilli</taxon>
        <taxon>Bacillales</taxon>
        <taxon>Paenibacillaceae</taxon>
        <taxon>Cohnella</taxon>
    </lineage>
</organism>
<evidence type="ECO:0000256" key="15">
    <source>
        <dbReference type="ARBA" id="ARBA00037219"/>
    </source>
</evidence>
<proteinExistence type="predicted"/>
<dbReference type="Gene3D" id="3.30.565.10">
    <property type="entry name" value="Histidine kinase-like ATPase, C-terminal domain"/>
    <property type="match status" value="1"/>
</dbReference>
<comment type="catalytic activity">
    <reaction evidence="1">
        <text>ATP + protein L-histidine = ADP + protein N-phospho-L-histidine.</text>
        <dbReference type="EC" id="2.7.13.3"/>
    </reaction>
</comment>
<feature type="domain" description="Histidine kinase" evidence="18">
    <location>
        <begin position="243"/>
        <end position="456"/>
    </location>
</feature>
<dbReference type="InterPro" id="IPR003594">
    <property type="entry name" value="HATPase_dom"/>
</dbReference>
<evidence type="ECO:0000256" key="2">
    <source>
        <dbReference type="ARBA" id="ARBA00004651"/>
    </source>
</evidence>
<dbReference type="GO" id="GO:0005886">
    <property type="term" value="C:plasma membrane"/>
    <property type="evidence" value="ECO:0007669"/>
    <property type="project" value="UniProtKB-SubCell"/>
</dbReference>
<dbReference type="GO" id="GO:0005524">
    <property type="term" value="F:ATP binding"/>
    <property type="evidence" value="ECO:0007669"/>
    <property type="project" value="UniProtKB-KW"/>
</dbReference>
<dbReference type="OrthoDB" id="9813151at2"/>
<evidence type="ECO:0000256" key="12">
    <source>
        <dbReference type="ARBA" id="ARBA00023012"/>
    </source>
</evidence>
<feature type="domain" description="HAMP" evidence="19">
    <location>
        <begin position="183"/>
        <end position="235"/>
    </location>
</feature>
<dbReference type="SMART" id="SM00388">
    <property type="entry name" value="HisKA"/>
    <property type="match status" value="1"/>
</dbReference>
<dbReference type="PRINTS" id="PR00344">
    <property type="entry name" value="BCTRLSENSOR"/>
</dbReference>
<keyword evidence="13" id="KW-0843">Virulence</keyword>
<keyword evidence="5" id="KW-0597">Phosphoprotein</keyword>
<evidence type="ECO:0000256" key="5">
    <source>
        <dbReference type="ARBA" id="ARBA00022553"/>
    </source>
</evidence>
<dbReference type="Pfam" id="PF00672">
    <property type="entry name" value="HAMP"/>
    <property type="match status" value="1"/>
</dbReference>
<gene>
    <name evidence="20" type="ORF">DFP98_12143</name>
</gene>
<dbReference type="PROSITE" id="PS50885">
    <property type="entry name" value="HAMP"/>
    <property type="match status" value="1"/>
</dbReference>
<dbReference type="FunFam" id="3.30.565.10:FF:000006">
    <property type="entry name" value="Sensor histidine kinase WalK"/>
    <property type="match status" value="1"/>
</dbReference>
<evidence type="ECO:0000256" key="3">
    <source>
        <dbReference type="ARBA" id="ARBA00012438"/>
    </source>
</evidence>
<sequence>MKTLYLRIVVTFVLISLVSSLFALWIAGFYYQSQLKDENERKVTRIGEEIRALYGQTSGLDFDVYLKHIANMGFQIYAVNERLEGAYYGRPFKHEKLEPEQIRNVLAGGTYDGIRKERGLLLGFFENSLRNSVGLPIQVGEQSYALFIRPDLEQQIGEIRLFMAVLMGVAFMSSVALIVIFSRSIVRPVKHLTRATHQIVGGHYDVALNVSRRDEIGNLARDFTAMAQSLKQLDEMRQEFVANVSHEIQSPLTSIQGFAQTILDREATPEEAERYLTIIVKESNRLSSLSKQLLTLAALDKEAGLIRKTPFRLDEQIRQALIVTEWQWSEKRLNVEPELAEIVVSADPQLLYQVWFNLIVNAIKFSRPGGTIRIETAVEREVAVTVTDTGIGIGEEELPHIFERFYKADKSRTPARSGSGLGLAIVRRIVELHGGSVSVSSNPGEGSAFTVRLPYR</sequence>
<evidence type="ECO:0000256" key="14">
    <source>
        <dbReference type="ARBA" id="ARBA00023136"/>
    </source>
</evidence>
<dbReference type="InterPro" id="IPR003661">
    <property type="entry name" value="HisK_dim/P_dom"/>
</dbReference>
<dbReference type="PANTHER" id="PTHR45528:SF11">
    <property type="entry name" value="HISTIDINE KINASE"/>
    <property type="match status" value="1"/>
</dbReference>
<evidence type="ECO:0000256" key="4">
    <source>
        <dbReference type="ARBA" id="ARBA00022475"/>
    </source>
</evidence>
<evidence type="ECO:0000256" key="13">
    <source>
        <dbReference type="ARBA" id="ARBA00023026"/>
    </source>
</evidence>
<dbReference type="PANTHER" id="PTHR45528">
    <property type="entry name" value="SENSOR HISTIDINE KINASE CPXA"/>
    <property type="match status" value="1"/>
</dbReference>
<evidence type="ECO:0000256" key="1">
    <source>
        <dbReference type="ARBA" id="ARBA00000085"/>
    </source>
</evidence>
<keyword evidence="12" id="KW-0902">Two-component regulatory system</keyword>
<dbReference type="InterPro" id="IPR005467">
    <property type="entry name" value="His_kinase_dom"/>
</dbReference>
<dbReference type="InterPro" id="IPR003660">
    <property type="entry name" value="HAMP_dom"/>
</dbReference>
<keyword evidence="10" id="KW-0067">ATP-binding</keyword>
<dbReference type="FunFam" id="1.10.287.130:FF:000001">
    <property type="entry name" value="Two-component sensor histidine kinase"/>
    <property type="match status" value="1"/>
</dbReference>
<dbReference type="Pfam" id="PF02518">
    <property type="entry name" value="HATPase_c"/>
    <property type="match status" value="1"/>
</dbReference>
<reference evidence="20 21" key="1">
    <citation type="submission" date="2018-07" db="EMBL/GenBank/DDBJ databases">
        <title>Genomic Encyclopedia of Type Strains, Phase III (KMG-III): the genomes of soil and plant-associated and newly described type strains.</title>
        <authorList>
            <person name="Whitman W."/>
        </authorList>
    </citation>
    <scope>NUCLEOTIDE SEQUENCE [LARGE SCALE GENOMIC DNA]</scope>
    <source>
        <strain evidence="20 21">CECT 7287</strain>
    </source>
</reference>
<comment type="subcellular location">
    <subcellularLocation>
        <location evidence="2">Cell membrane</location>
        <topology evidence="2">Multi-pass membrane protein</topology>
    </subcellularLocation>
</comment>
<dbReference type="CDD" id="cd06225">
    <property type="entry name" value="HAMP"/>
    <property type="match status" value="1"/>
</dbReference>
<protein>
    <recommendedName>
        <fullName evidence="16">Heme sensor protein HssS</fullName>
        <ecNumber evidence="3">2.7.13.3</ecNumber>
    </recommendedName>
</protein>
<keyword evidence="11 17" id="KW-1133">Transmembrane helix</keyword>
<keyword evidence="21" id="KW-1185">Reference proteome</keyword>
<dbReference type="Gene3D" id="1.10.287.130">
    <property type="match status" value="1"/>
</dbReference>
<evidence type="ECO:0000256" key="8">
    <source>
        <dbReference type="ARBA" id="ARBA00022741"/>
    </source>
</evidence>
<evidence type="ECO:0000256" key="16">
    <source>
        <dbReference type="ARBA" id="ARBA00040841"/>
    </source>
</evidence>
<feature type="transmembrane region" description="Helical" evidence="17">
    <location>
        <begin position="6"/>
        <end position="31"/>
    </location>
</feature>
<evidence type="ECO:0000256" key="11">
    <source>
        <dbReference type="ARBA" id="ARBA00022989"/>
    </source>
</evidence>
<dbReference type="AlphaFoldDB" id="A0A3D9ITS9"/>
<dbReference type="SUPFAM" id="SSF47384">
    <property type="entry name" value="Homodimeric domain of signal transducing histidine kinase"/>
    <property type="match status" value="1"/>
</dbReference>
<dbReference type="GO" id="GO:0000155">
    <property type="term" value="F:phosphorelay sensor kinase activity"/>
    <property type="evidence" value="ECO:0007669"/>
    <property type="project" value="InterPro"/>
</dbReference>
<accession>A0A3D9ITS9</accession>
<evidence type="ECO:0000256" key="9">
    <source>
        <dbReference type="ARBA" id="ARBA00022777"/>
    </source>
</evidence>
<dbReference type="InterPro" id="IPR004358">
    <property type="entry name" value="Sig_transdc_His_kin-like_C"/>
</dbReference>
<dbReference type="EMBL" id="QRDZ01000021">
    <property type="protein sequence ID" value="RED65152.1"/>
    <property type="molecule type" value="Genomic_DNA"/>
</dbReference>
<evidence type="ECO:0000256" key="6">
    <source>
        <dbReference type="ARBA" id="ARBA00022679"/>
    </source>
</evidence>
<evidence type="ECO:0000259" key="19">
    <source>
        <dbReference type="PROSITE" id="PS50885"/>
    </source>
</evidence>
<keyword evidence="7 17" id="KW-0812">Transmembrane</keyword>
<dbReference type="SUPFAM" id="SSF55874">
    <property type="entry name" value="ATPase domain of HSP90 chaperone/DNA topoisomerase II/histidine kinase"/>
    <property type="match status" value="1"/>
</dbReference>